<keyword evidence="4" id="KW-1185">Reference proteome</keyword>
<dbReference type="GO" id="GO:0003677">
    <property type="term" value="F:DNA binding"/>
    <property type="evidence" value="ECO:0007669"/>
    <property type="project" value="UniProtKB-KW"/>
</dbReference>
<evidence type="ECO:0000313" key="4">
    <source>
        <dbReference type="Proteomes" id="UP000030647"/>
    </source>
</evidence>
<dbReference type="PANTHER" id="PTHR46558">
    <property type="entry name" value="TRACRIPTIONAL REGULATORY PROTEIN-RELATED-RELATED"/>
    <property type="match status" value="1"/>
</dbReference>
<sequence>MKHKVLNAKGGDVMSLGEKLFALRKQAGYSQETVAEKVGVTRQTISKWENNQALPEMIKGKLLAELYGVTYDSLANEATGHHSTRAALDPAPDVDWTNAMNKRYPVLADYHEDPKFQILRNQVFALYDDIQKEMGLSELDTFLVMRDMVSQRYRQYTRNRGK</sequence>
<evidence type="ECO:0000259" key="2">
    <source>
        <dbReference type="PROSITE" id="PS50943"/>
    </source>
</evidence>
<dbReference type="CDD" id="cd00093">
    <property type="entry name" value="HTH_XRE"/>
    <property type="match status" value="1"/>
</dbReference>
<dbReference type="PROSITE" id="PS50943">
    <property type="entry name" value="HTH_CROC1"/>
    <property type="match status" value="1"/>
</dbReference>
<dbReference type="InterPro" id="IPR010982">
    <property type="entry name" value="Lambda_DNA-bd_dom_sf"/>
</dbReference>
<dbReference type="EMBL" id="KI271591">
    <property type="protein sequence ID" value="ERL64899.1"/>
    <property type="molecule type" value="Genomic_DNA"/>
</dbReference>
<dbReference type="Pfam" id="PF01381">
    <property type="entry name" value="HTH_3"/>
    <property type="match status" value="1"/>
</dbReference>
<dbReference type="OrthoDB" id="9805856at2"/>
<dbReference type="AlphaFoldDB" id="U4TL35"/>
<dbReference type="Proteomes" id="UP000030647">
    <property type="component" value="Unassembled WGS sequence"/>
</dbReference>
<dbReference type="eggNOG" id="COG1476">
    <property type="taxonomic scope" value="Bacteria"/>
</dbReference>
<proteinExistence type="predicted"/>
<dbReference type="HOGENOM" id="CLU_066192_7_0_9"/>
<evidence type="ECO:0000256" key="1">
    <source>
        <dbReference type="ARBA" id="ARBA00023125"/>
    </source>
</evidence>
<organism evidence="3 4">
    <name type="scientific">Schleiferilactobacillus shenzhenensis LY-73</name>
    <dbReference type="NCBI Taxonomy" id="1231336"/>
    <lineage>
        <taxon>Bacteria</taxon>
        <taxon>Bacillati</taxon>
        <taxon>Bacillota</taxon>
        <taxon>Bacilli</taxon>
        <taxon>Lactobacillales</taxon>
        <taxon>Lactobacillaceae</taxon>
        <taxon>Schleiferilactobacillus</taxon>
    </lineage>
</organism>
<accession>U4TL35</accession>
<dbReference type="InterPro" id="IPR001387">
    <property type="entry name" value="Cro/C1-type_HTH"/>
</dbReference>
<dbReference type="SUPFAM" id="SSF47413">
    <property type="entry name" value="lambda repressor-like DNA-binding domains"/>
    <property type="match status" value="1"/>
</dbReference>
<dbReference type="STRING" id="1231336.L248_0503"/>
<feature type="domain" description="HTH cro/C1-type" evidence="2">
    <location>
        <begin position="22"/>
        <end position="74"/>
    </location>
</feature>
<evidence type="ECO:0000313" key="3">
    <source>
        <dbReference type="EMBL" id="ERL64899.1"/>
    </source>
</evidence>
<dbReference type="SMART" id="SM00530">
    <property type="entry name" value="HTH_XRE"/>
    <property type="match status" value="1"/>
</dbReference>
<dbReference type="Gene3D" id="1.10.260.40">
    <property type="entry name" value="lambda repressor-like DNA-binding domains"/>
    <property type="match status" value="1"/>
</dbReference>
<gene>
    <name evidence="3" type="ORF">L248_0503</name>
</gene>
<name>U4TL35_9LACO</name>
<protein>
    <recommendedName>
        <fullName evidence="2">HTH cro/C1-type domain-containing protein</fullName>
    </recommendedName>
</protein>
<dbReference type="PANTHER" id="PTHR46558:SF13">
    <property type="entry name" value="HTH-TYPE TRANSCRIPTIONAL REGULATOR IMMR"/>
    <property type="match status" value="1"/>
</dbReference>
<reference evidence="4" key="1">
    <citation type="journal article" date="2013" name="Genome Announc.">
        <title>Whole-Genome Sequencing of Lactobacillus shenzhenensis Strain LY-73T.</title>
        <authorList>
            <person name="Lin Z."/>
            <person name="Liu Z."/>
            <person name="Yang R."/>
            <person name="Zou Y."/>
            <person name="Wan D."/>
            <person name="Chen J."/>
            <person name="Guo M."/>
            <person name="Zhao J."/>
            <person name="Fang C."/>
            <person name="Yang R."/>
            <person name="Liu F."/>
        </authorList>
    </citation>
    <scope>NUCLEOTIDE SEQUENCE [LARGE SCALE GENOMIC DNA]</scope>
    <source>
        <strain evidence="4">LY-73</strain>
    </source>
</reference>
<keyword evidence="1" id="KW-0238">DNA-binding</keyword>